<dbReference type="InterPro" id="IPR004443">
    <property type="entry name" value="YjeF_N_dom"/>
</dbReference>
<dbReference type="Gene3D" id="3.40.50.10260">
    <property type="entry name" value="YjeF N-terminal domain"/>
    <property type="match status" value="1"/>
</dbReference>
<evidence type="ECO:0000256" key="6">
    <source>
        <dbReference type="ARBA" id="ARBA00022741"/>
    </source>
</evidence>
<feature type="binding site" evidence="18">
    <location>
        <begin position="61"/>
        <end position="65"/>
    </location>
    <ligand>
        <name>(6S)-NADPHX</name>
        <dbReference type="ChEBI" id="CHEBI:64076"/>
    </ligand>
</feature>
<dbReference type="InterPro" id="IPR029056">
    <property type="entry name" value="Ribokinase-like"/>
</dbReference>
<dbReference type="PROSITE" id="PS01049">
    <property type="entry name" value="YJEF_C_1"/>
    <property type="match status" value="1"/>
</dbReference>
<dbReference type="PANTHER" id="PTHR12592">
    <property type="entry name" value="ATP-DEPENDENT (S)-NAD(P)H-HYDRATE DEHYDRATASE FAMILY MEMBER"/>
    <property type="match status" value="1"/>
</dbReference>
<evidence type="ECO:0000256" key="3">
    <source>
        <dbReference type="ARBA" id="ARBA00006001"/>
    </source>
</evidence>
<evidence type="ECO:0000256" key="1">
    <source>
        <dbReference type="ARBA" id="ARBA00000013"/>
    </source>
</evidence>
<evidence type="ECO:0000313" key="22">
    <source>
        <dbReference type="EMBL" id="SNR79124.1"/>
    </source>
</evidence>
<evidence type="ECO:0000256" key="16">
    <source>
        <dbReference type="ARBA" id="ARBA00049209"/>
    </source>
</evidence>
<dbReference type="GO" id="GO:0052856">
    <property type="term" value="F:NAD(P)HX epimerase activity"/>
    <property type="evidence" value="ECO:0007669"/>
    <property type="project" value="UniProtKB-UniRule"/>
</dbReference>
<feature type="binding site" evidence="18">
    <location>
        <begin position="136"/>
        <end position="142"/>
    </location>
    <ligand>
        <name>(6S)-NADPHX</name>
        <dbReference type="ChEBI" id="CHEBI:64076"/>
    </ligand>
</feature>
<keyword evidence="9 18" id="KW-0630">Potassium</keyword>
<dbReference type="NCBIfam" id="TIGR00197">
    <property type="entry name" value="yjeF_nterm"/>
    <property type="match status" value="1"/>
</dbReference>
<feature type="binding site" evidence="17">
    <location>
        <position position="339"/>
    </location>
    <ligand>
        <name>(6S)-NADPHX</name>
        <dbReference type="ChEBI" id="CHEBI:64076"/>
    </ligand>
</feature>
<sequence>MFEPLPTPAEMAAWDQAAITDFGLKAELLMENAGARALDALEQAVGPLEGARVLLMAGGGNNGGDAFVLARRLLDAGAEPLVLHTKPRSGHSPEARYHMDLARRVGAELRRLPLDRAARVLETLPRPDIVVDGLIGAGLKGPLSSEYAALIEAMNRLGENAFVLALDIPSGLCGTSGLPKPVAVRADLTVTFHAAKLGCALPHAAPHVGTLDVRSIGIPRAATAATSPRQMLMTDALLDLLKIPAADLHKGKAGHVLVIGGGEGLTGAAQLCGLGALRAGAGLVTLACPRGVLAEAKAAMPDLMALPLGQSGQARFMPDCLEELLPHLSRFGAVVIGPGLGRDAGSGEFLAAFATAFARHFSQEMGKAWAPPCVYDADALFHLAQSPGLMAELPANAVLTPHPGEMARILGMGMGELQADRPSAARRFCQTHPQVLALKGAGTLVAQNGVLRLCPIAAPNLAVGGSGDVLAGVMAACLARGIEPLSAACLAVHWHALCGRRLEEDFPLRGNLPTEIAHTLPLVLKERTSC</sequence>
<dbReference type="HAMAP" id="MF_01966">
    <property type="entry name" value="NADHX_epimerase"/>
    <property type="match status" value="1"/>
</dbReference>
<evidence type="ECO:0000259" key="21">
    <source>
        <dbReference type="PROSITE" id="PS51385"/>
    </source>
</evidence>
<feature type="binding site" evidence="17">
    <location>
        <begin position="439"/>
        <end position="443"/>
    </location>
    <ligand>
        <name>AMP</name>
        <dbReference type="ChEBI" id="CHEBI:456215"/>
    </ligand>
</feature>
<dbReference type="CDD" id="cd01171">
    <property type="entry name" value="YXKO-related"/>
    <property type="match status" value="1"/>
</dbReference>
<dbReference type="GO" id="GO:0052855">
    <property type="term" value="F:ADP-dependent NAD(P)H-hydrate dehydratase activity"/>
    <property type="evidence" value="ECO:0007669"/>
    <property type="project" value="UniProtKB-UniRule"/>
</dbReference>
<keyword evidence="8 17" id="KW-0521">NADP</keyword>
<name>A0A238Z8W1_9BACT</name>
<evidence type="ECO:0000256" key="9">
    <source>
        <dbReference type="ARBA" id="ARBA00022958"/>
    </source>
</evidence>
<comment type="catalytic activity">
    <reaction evidence="1 18 19">
        <text>(6R)-NADHX = (6S)-NADHX</text>
        <dbReference type="Rhea" id="RHEA:32215"/>
        <dbReference type="ChEBI" id="CHEBI:64074"/>
        <dbReference type="ChEBI" id="CHEBI:64075"/>
        <dbReference type="EC" id="5.1.99.6"/>
    </reaction>
</comment>
<keyword evidence="7 17" id="KW-0067">ATP-binding</keyword>
<dbReference type="Proteomes" id="UP000198324">
    <property type="component" value="Unassembled WGS sequence"/>
</dbReference>
<evidence type="ECO:0000256" key="17">
    <source>
        <dbReference type="HAMAP-Rule" id="MF_01965"/>
    </source>
</evidence>
<feature type="binding site" evidence="17">
    <location>
        <position position="467"/>
    </location>
    <ligand>
        <name>AMP</name>
        <dbReference type="ChEBI" id="CHEBI:456215"/>
    </ligand>
</feature>
<keyword evidence="13" id="KW-0511">Multifunctional enzyme</keyword>
<gene>
    <name evidence="17" type="primary">nnrD</name>
    <name evidence="18" type="synonym">nnrE</name>
    <name evidence="22" type="ORF">SAMN04488503_1305</name>
</gene>
<evidence type="ECO:0000256" key="5">
    <source>
        <dbReference type="ARBA" id="ARBA00022723"/>
    </source>
</evidence>
<feature type="binding site" evidence="17">
    <location>
        <position position="268"/>
    </location>
    <ligand>
        <name>(6S)-NADPHX</name>
        <dbReference type="ChEBI" id="CHEBI:64076"/>
    </ligand>
</feature>
<dbReference type="InterPro" id="IPR030677">
    <property type="entry name" value="Nnr"/>
</dbReference>
<comment type="similarity">
    <text evidence="18">Belongs to the NnrE/AIBP family.</text>
</comment>
<dbReference type="EMBL" id="FZOC01000002">
    <property type="protein sequence ID" value="SNR79124.1"/>
    <property type="molecule type" value="Genomic_DNA"/>
</dbReference>
<dbReference type="InterPro" id="IPR000631">
    <property type="entry name" value="CARKD"/>
</dbReference>
<comment type="cofactor">
    <cofactor evidence="18 19">
        <name>K(+)</name>
        <dbReference type="ChEBI" id="CHEBI:29103"/>
    </cofactor>
    <text evidence="18 19">Binds 1 potassium ion per subunit.</text>
</comment>
<dbReference type="SUPFAM" id="SSF64153">
    <property type="entry name" value="YjeF N-terminal domain-like"/>
    <property type="match status" value="1"/>
</dbReference>
<dbReference type="EC" id="4.2.1.136" evidence="19"/>
<dbReference type="HAMAP" id="MF_01965">
    <property type="entry name" value="NADHX_dehydratase"/>
    <property type="match status" value="1"/>
</dbReference>
<evidence type="ECO:0000256" key="2">
    <source>
        <dbReference type="ARBA" id="ARBA00000909"/>
    </source>
</evidence>
<dbReference type="Pfam" id="PF03853">
    <property type="entry name" value="YjeF_N"/>
    <property type="match status" value="1"/>
</dbReference>
<reference evidence="22 23" key="1">
    <citation type="submission" date="2017-06" db="EMBL/GenBank/DDBJ databases">
        <authorList>
            <person name="Kim H.J."/>
            <person name="Triplett B.A."/>
        </authorList>
    </citation>
    <scope>NUCLEOTIDE SEQUENCE [LARGE SCALE GENOMIC DNA]</scope>
    <source>
        <strain evidence="22 23">DSM 13116</strain>
    </source>
</reference>
<comment type="function">
    <text evidence="18">Catalyzes the epimerization of the S- and R-forms of NAD(P)HX, a damaged form of NAD(P)H that is a result of enzymatic or heat-dependent hydration. This is a prerequisite for the S-specific NAD(P)H-hydrate dehydratase to allow the repair of both epimers of NAD(P)HX.</text>
</comment>
<dbReference type="OrthoDB" id="9806925at2"/>
<comment type="catalytic activity">
    <reaction evidence="15 17 19">
        <text>(6S)-NADHX + ADP = AMP + phosphate + NADH + H(+)</text>
        <dbReference type="Rhea" id="RHEA:32223"/>
        <dbReference type="ChEBI" id="CHEBI:15378"/>
        <dbReference type="ChEBI" id="CHEBI:43474"/>
        <dbReference type="ChEBI" id="CHEBI:57945"/>
        <dbReference type="ChEBI" id="CHEBI:64074"/>
        <dbReference type="ChEBI" id="CHEBI:456215"/>
        <dbReference type="ChEBI" id="CHEBI:456216"/>
        <dbReference type="EC" id="4.2.1.136"/>
    </reaction>
</comment>
<dbReference type="EC" id="5.1.99.6" evidence="19"/>
<dbReference type="SUPFAM" id="SSF53613">
    <property type="entry name" value="Ribokinase-like"/>
    <property type="match status" value="1"/>
</dbReference>
<dbReference type="InterPro" id="IPR036652">
    <property type="entry name" value="YjeF_N_dom_sf"/>
</dbReference>
<keyword evidence="5 18" id="KW-0479">Metal-binding</keyword>
<dbReference type="GO" id="GO:0005524">
    <property type="term" value="F:ATP binding"/>
    <property type="evidence" value="ECO:0007669"/>
    <property type="project" value="UniProtKB-UniRule"/>
</dbReference>
<evidence type="ECO:0000256" key="10">
    <source>
        <dbReference type="ARBA" id="ARBA00023027"/>
    </source>
</evidence>
<comment type="catalytic activity">
    <reaction evidence="16 17 19">
        <text>(6S)-NADPHX + ADP = AMP + phosphate + NADPH + H(+)</text>
        <dbReference type="Rhea" id="RHEA:32235"/>
        <dbReference type="ChEBI" id="CHEBI:15378"/>
        <dbReference type="ChEBI" id="CHEBI:43474"/>
        <dbReference type="ChEBI" id="CHEBI:57783"/>
        <dbReference type="ChEBI" id="CHEBI:64076"/>
        <dbReference type="ChEBI" id="CHEBI:456215"/>
        <dbReference type="ChEBI" id="CHEBI:456216"/>
        <dbReference type="EC" id="4.2.1.136"/>
    </reaction>
</comment>
<keyword evidence="10 17" id="KW-0520">NAD</keyword>
<evidence type="ECO:0000256" key="7">
    <source>
        <dbReference type="ARBA" id="ARBA00022840"/>
    </source>
</evidence>
<feature type="domain" description="YjeF N-terminal" evidence="21">
    <location>
        <begin position="11"/>
        <end position="224"/>
    </location>
</feature>
<evidence type="ECO:0000256" key="13">
    <source>
        <dbReference type="ARBA" id="ARBA00023268"/>
    </source>
</evidence>
<dbReference type="Gene3D" id="3.40.1190.20">
    <property type="match status" value="1"/>
</dbReference>
<feature type="binding site" evidence="17">
    <location>
        <position position="402"/>
    </location>
    <ligand>
        <name>(6S)-NADPHX</name>
        <dbReference type="ChEBI" id="CHEBI:64076"/>
    </ligand>
</feature>
<comment type="function">
    <text evidence="17">Catalyzes the dehydration of the S-form of NAD(P)HX at the expense of ADP, which is converted to AMP. Together with NAD(P)HX epimerase, which catalyzes the epimerization of the S- and R-forms, the enzyme allows the repair of both epimers of NAD(P)HX, a damaged form of NAD(P)H that is a result of enzymatic or heat-dependent hydration.</text>
</comment>
<feature type="binding site" evidence="18">
    <location>
        <position position="132"/>
    </location>
    <ligand>
        <name>K(+)</name>
        <dbReference type="ChEBI" id="CHEBI:29103"/>
    </ligand>
</feature>
<dbReference type="RefSeq" id="WP_089273405.1">
    <property type="nucleotide sequence ID" value="NZ_FZOC01000002.1"/>
</dbReference>
<comment type="function">
    <text evidence="14 19">Bifunctional enzyme that catalyzes the epimerization of the S- and R-forms of NAD(P)HX and the dehydration of the S-form of NAD(P)HX at the expense of ADP, which is converted to AMP. This allows the repair of both epimers of NAD(P)HX, a damaged form of NAD(P)H that is a result of enzymatic or heat-dependent hydration.</text>
</comment>
<feature type="binding site" evidence="17">
    <location>
        <position position="468"/>
    </location>
    <ligand>
        <name>(6S)-NADPHX</name>
        <dbReference type="ChEBI" id="CHEBI:64076"/>
    </ligand>
</feature>
<evidence type="ECO:0000256" key="8">
    <source>
        <dbReference type="ARBA" id="ARBA00022857"/>
    </source>
</evidence>
<dbReference type="PROSITE" id="PS01050">
    <property type="entry name" value="YJEF_C_2"/>
    <property type="match status" value="1"/>
</dbReference>
<dbReference type="PANTHER" id="PTHR12592:SF0">
    <property type="entry name" value="ATP-DEPENDENT (S)-NAD(P)H-HYDRATE DEHYDRATASE"/>
    <property type="match status" value="1"/>
</dbReference>
<evidence type="ECO:0000259" key="20">
    <source>
        <dbReference type="PROSITE" id="PS51383"/>
    </source>
</evidence>
<feature type="domain" description="YjeF C-terminal" evidence="20">
    <location>
        <begin position="233"/>
        <end position="527"/>
    </location>
</feature>
<dbReference type="InterPro" id="IPR017953">
    <property type="entry name" value="Carbohydrate_kinase_pred_CS"/>
</dbReference>
<proteinExistence type="inferred from homology"/>
<evidence type="ECO:0000313" key="23">
    <source>
        <dbReference type="Proteomes" id="UP000198324"/>
    </source>
</evidence>
<evidence type="ECO:0000256" key="19">
    <source>
        <dbReference type="PIRNR" id="PIRNR017184"/>
    </source>
</evidence>
<keyword evidence="23" id="KW-1185">Reference proteome</keyword>
<comment type="similarity">
    <text evidence="4 19">In the C-terminal section; belongs to the NnrD/CARKD family.</text>
</comment>
<feature type="binding site" evidence="18">
    <location>
        <position position="167"/>
    </location>
    <ligand>
        <name>(6S)-NADPHX</name>
        <dbReference type="ChEBI" id="CHEBI:64076"/>
    </ligand>
</feature>
<dbReference type="GO" id="GO:0046496">
    <property type="term" value="P:nicotinamide nucleotide metabolic process"/>
    <property type="evidence" value="ECO:0007669"/>
    <property type="project" value="UniProtKB-UniRule"/>
</dbReference>
<dbReference type="AlphaFoldDB" id="A0A238Z8W1"/>
<evidence type="ECO:0000256" key="11">
    <source>
        <dbReference type="ARBA" id="ARBA00023235"/>
    </source>
</evidence>
<dbReference type="NCBIfam" id="TIGR00196">
    <property type="entry name" value="yjeF_cterm"/>
    <property type="match status" value="1"/>
</dbReference>
<comment type="catalytic activity">
    <reaction evidence="2 18 19">
        <text>(6R)-NADPHX = (6S)-NADPHX</text>
        <dbReference type="Rhea" id="RHEA:32227"/>
        <dbReference type="ChEBI" id="CHEBI:64076"/>
        <dbReference type="ChEBI" id="CHEBI:64077"/>
        <dbReference type="EC" id="5.1.99.6"/>
    </reaction>
</comment>
<dbReference type="GO" id="GO:0046872">
    <property type="term" value="F:metal ion binding"/>
    <property type="evidence" value="ECO:0007669"/>
    <property type="project" value="UniProtKB-UniRule"/>
</dbReference>
<keyword evidence="6 17" id="KW-0547">Nucleotide-binding</keyword>
<organism evidence="22 23">
    <name type="scientific">Humidesulfovibrio mexicanus</name>
    <dbReference type="NCBI Taxonomy" id="147047"/>
    <lineage>
        <taxon>Bacteria</taxon>
        <taxon>Pseudomonadati</taxon>
        <taxon>Thermodesulfobacteriota</taxon>
        <taxon>Desulfovibrionia</taxon>
        <taxon>Desulfovibrionales</taxon>
        <taxon>Desulfovibrionaceae</taxon>
        <taxon>Humidesulfovibrio</taxon>
    </lineage>
</organism>
<dbReference type="PROSITE" id="PS51383">
    <property type="entry name" value="YJEF_C_3"/>
    <property type="match status" value="1"/>
</dbReference>
<evidence type="ECO:0000256" key="4">
    <source>
        <dbReference type="ARBA" id="ARBA00009524"/>
    </source>
</evidence>
<comment type="subunit">
    <text evidence="17">Homotetramer.</text>
</comment>
<keyword evidence="12 17" id="KW-0456">Lyase</keyword>
<evidence type="ECO:0000256" key="12">
    <source>
        <dbReference type="ARBA" id="ARBA00023239"/>
    </source>
</evidence>
<keyword evidence="11 18" id="KW-0413">Isomerase</keyword>
<dbReference type="PROSITE" id="PS51385">
    <property type="entry name" value="YJEF_N"/>
    <property type="match status" value="1"/>
</dbReference>
<dbReference type="Pfam" id="PF01256">
    <property type="entry name" value="Carb_kinase"/>
    <property type="match status" value="1"/>
</dbReference>
<dbReference type="GO" id="GO:0110051">
    <property type="term" value="P:metabolite repair"/>
    <property type="evidence" value="ECO:0007669"/>
    <property type="project" value="TreeGrafter"/>
</dbReference>
<evidence type="ECO:0000256" key="18">
    <source>
        <dbReference type="HAMAP-Rule" id="MF_01966"/>
    </source>
</evidence>
<accession>A0A238Z8W1</accession>
<protein>
    <recommendedName>
        <fullName evidence="19">Bifunctional NAD(P)H-hydrate repair enzyme</fullName>
    </recommendedName>
    <alternativeName>
        <fullName evidence="19">Nicotinamide nucleotide repair protein</fullName>
    </alternativeName>
    <domain>
        <recommendedName>
            <fullName evidence="19">ADP-dependent (S)-NAD(P)H-hydrate dehydratase</fullName>
            <ecNumber evidence="19">4.2.1.136</ecNumber>
        </recommendedName>
        <alternativeName>
            <fullName evidence="19">ADP-dependent NAD(P)HX dehydratase</fullName>
        </alternativeName>
    </domain>
    <domain>
        <recommendedName>
            <fullName evidence="19">NAD(P)H-hydrate epimerase</fullName>
            <ecNumber evidence="19">5.1.99.6</ecNumber>
        </recommendedName>
    </domain>
</protein>
<feature type="binding site" evidence="18">
    <location>
        <position position="62"/>
    </location>
    <ligand>
        <name>K(+)</name>
        <dbReference type="ChEBI" id="CHEBI:29103"/>
    </ligand>
</feature>
<feature type="binding site" evidence="18">
    <location>
        <position position="147"/>
    </location>
    <ligand>
        <name>(6S)-NADPHX</name>
        <dbReference type="ChEBI" id="CHEBI:64076"/>
    </ligand>
</feature>
<dbReference type="PIRSF" id="PIRSF017184">
    <property type="entry name" value="Nnr"/>
    <property type="match status" value="1"/>
</dbReference>
<evidence type="ECO:0000256" key="14">
    <source>
        <dbReference type="ARBA" id="ARBA00025153"/>
    </source>
</evidence>
<comment type="similarity">
    <text evidence="17">Belongs to the NnrD/CARKD family.</text>
</comment>
<evidence type="ECO:0000256" key="15">
    <source>
        <dbReference type="ARBA" id="ARBA00048238"/>
    </source>
</evidence>
<comment type="cofactor">
    <cofactor evidence="17">
        <name>Mg(2+)</name>
        <dbReference type="ChEBI" id="CHEBI:18420"/>
    </cofactor>
</comment>
<comment type="similarity">
    <text evidence="3 19">In the N-terminal section; belongs to the NnrE/AIBP family.</text>
</comment>
<feature type="binding site" evidence="18">
    <location>
        <position position="170"/>
    </location>
    <ligand>
        <name>K(+)</name>
        <dbReference type="ChEBI" id="CHEBI:29103"/>
    </ligand>
</feature>